<dbReference type="GeneID" id="65130256"/>
<protein>
    <submittedName>
        <fullName evidence="1">Uncharacterized protein</fullName>
    </submittedName>
</protein>
<evidence type="ECO:0000313" key="1">
    <source>
        <dbReference type="EMBL" id="QOR59646.1"/>
    </source>
</evidence>
<accession>A0A7M1RZE7</accession>
<dbReference type="RefSeq" id="YP_010111804.1">
    <property type="nucleotide sequence ID" value="NC_055885.1"/>
</dbReference>
<dbReference type="Proteomes" id="UP000594055">
    <property type="component" value="Segment"/>
</dbReference>
<reference evidence="1 2" key="1">
    <citation type="submission" date="2020-07" db="EMBL/GenBank/DDBJ databases">
        <title>Taxonomic proposal: Crassvirales, a new order of highly abundant and diverse bacterial viruses.</title>
        <authorList>
            <person name="Shkoporov A.N."/>
            <person name="Stockdale S.R."/>
            <person name="Guerin E."/>
            <person name="Ross R.P."/>
            <person name="Hill C."/>
        </authorList>
    </citation>
    <scope>NUCLEOTIDE SEQUENCE [LARGE SCALE GENOMIC DNA]</scope>
</reference>
<dbReference type="KEGG" id="vg:65130256"/>
<proteinExistence type="predicted"/>
<dbReference type="EMBL" id="MT774392">
    <property type="protein sequence ID" value="QOR59646.1"/>
    <property type="molecule type" value="Genomic_DNA"/>
</dbReference>
<evidence type="ECO:0000313" key="2">
    <source>
        <dbReference type="Proteomes" id="UP000594055"/>
    </source>
</evidence>
<sequence>MKKLIIECNGNIVKVNLTVNNTSIIDSYKIKSVNDMMDILDKIRESSKEFYAIHHRGIIGMINEWRAHNLLYNLHIKRDRTGTVDLNKDQSIWAKIAYAILSFLYF</sequence>
<organism evidence="1 2">
    <name type="scientific">uncultured phage cr128_1</name>
    <dbReference type="NCBI Taxonomy" id="2772076"/>
    <lineage>
        <taxon>Viruses</taxon>
        <taxon>Duplodnaviria</taxon>
        <taxon>Heunggongvirae</taxon>
        <taxon>Uroviricota</taxon>
        <taxon>Caudoviricetes</taxon>
        <taxon>Crassvirales</taxon>
        <taxon>Steigviridae</taxon>
        <taxon>Asinivirinae</taxon>
        <taxon>Mahlunavirus</taxon>
        <taxon>Mahlunavirus rarus</taxon>
    </lineage>
</organism>
<name>A0A7M1RZE7_9CAUD</name>
<keyword evidence="2" id="KW-1185">Reference proteome</keyword>